<keyword evidence="1" id="KW-0378">Hydrolase</keyword>
<protein>
    <submittedName>
        <fullName evidence="1">Matrixin family metalloprotease</fullName>
        <ecNumber evidence="1">3.4.24.-</ecNumber>
    </submittedName>
</protein>
<accession>A0ACD5DEQ6</accession>
<gene>
    <name evidence="1" type="ORF">O0236_000740</name>
</gene>
<proteinExistence type="predicted"/>
<organism evidence="1 2">
    <name type="scientific">Lentilactobacillus terminaliae</name>
    <dbReference type="NCBI Taxonomy" id="3003483"/>
    <lineage>
        <taxon>Bacteria</taxon>
        <taxon>Bacillati</taxon>
        <taxon>Bacillota</taxon>
        <taxon>Bacilli</taxon>
        <taxon>Lactobacillales</taxon>
        <taxon>Lactobacillaceae</taxon>
        <taxon>Lentilactobacillus</taxon>
    </lineage>
</organism>
<sequence>MVKFKKQLLGLATAIFAFGSVFTAGIGNESQSAEANTKSAKVVKVQNFSTRQYRATKGYIYRTTTLNKKIHNAKNYPKTVFYTSRQVTVKKTNGKKAVYFYVQNKTKKVKGYIWRGYLVQIRKISSDKTPTENNNDLSSTSSTAEPIISASALDELINKAPDLDPSSAILNLNAREYGTYRNILDKAYNIIQTSPASMFENNTASIYVTNNRLVPYVQQAISKWNNVLNETVFTMGTKGNHTLTVNLVSDDDSGWDGMYDGKAVYVEATRFLNSHYPNAYLDPQAASLVNPNTYWVGVITHELGHTLGLDHTGYQSDLMFASSSKGSAIAKYDWQSPVELSSTGLDGAESGGNFTSRDIDRAKLAKNLGYW</sequence>
<dbReference type="EMBL" id="CP168151">
    <property type="protein sequence ID" value="XFD39867.1"/>
    <property type="molecule type" value="Genomic_DNA"/>
</dbReference>
<evidence type="ECO:0000313" key="2">
    <source>
        <dbReference type="Proteomes" id="UP001149860"/>
    </source>
</evidence>
<dbReference type="Proteomes" id="UP001149860">
    <property type="component" value="Chromosome"/>
</dbReference>
<name>A0ACD5DEQ6_9LACO</name>
<dbReference type="EC" id="3.4.24.-" evidence="1"/>
<keyword evidence="1" id="KW-0645">Protease</keyword>
<reference evidence="1" key="1">
    <citation type="submission" date="2024-08" db="EMBL/GenBank/DDBJ databases">
        <title>Lentilactobacillus sp. nov., isolated from tree bark.</title>
        <authorList>
            <person name="Phuengjayaem S."/>
            <person name="Tanasupawat S."/>
        </authorList>
    </citation>
    <scope>NUCLEOTIDE SEQUENCE</scope>
    <source>
        <strain evidence="1">SPB1-3</strain>
    </source>
</reference>
<keyword evidence="2" id="KW-1185">Reference proteome</keyword>
<keyword evidence="1" id="KW-0482">Metalloprotease</keyword>
<evidence type="ECO:0000313" key="1">
    <source>
        <dbReference type="EMBL" id="XFD39867.1"/>
    </source>
</evidence>